<sequence>MSDSESKNPRKRPAEFEALFEEDGDIKGGLESEDDVDEDGNVAGDLDLAQANTQAWLVKIPKFLADRWSSVNKDGVNLGKVRIFDKPDPNFPQYQLILPTDNLTVDLPKMYTLNMGDNHMVTNTFVFTEPTGPHPKPPHAPGYPTGKATSIMATIKHECAATPQSGSAEYREIMKSRNIEAAKKGGRSVQILGDDNLADPAGGRGGMFLPGVGIRNGFIQKKVKVQMDQKTTRMPKNELMDLLFAAFEQFPYWSRKGLVEYCKQPASYLAEVLSEICDFIKKGPYTSKYQLKPEFAGAAGAAGRAAVAAASSASGSSSGGASRSGAVVSAELETTYNRAAVGVADGEDPDLQEALDDDDEEFDEEDDDMVEVAV</sequence>
<dbReference type="PANTHER" id="PTHR10445:SF0">
    <property type="entry name" value="GENERAL TRANSCRIPTION FACTOR IIF SUBUNIT 2"/>
    <property type="match status" value="1"/>
</dbReference>
<evidence type="ECO:0000256" key="7">
    <source>
        <dbReference type="ARBA" id="ARBA00023242"/>
    </source>
</evidence>
<dbReference type="Pfam" id="PF17683">
    <property type="entry name" value="TFIIF_beta_N"/>
    <property type="match status" value="1"/>
</dbReference>
<feature type="domain" description="TFIIF beta subunit N-terminal" evidence="12">
    <location>
        <begin position="52"/>
        <end position="163"/>
    </location>
</feature>
<dbReference type="InterPro" id="IPR040504">
    <property type="entry name" value="TFIIF_beta_N"/>
</dbReference>
<evidence type="ECO:0000259" key="12">
    <source>
        <dbReference type="Pfam" id="PF17683"/>
    </source>
</evidence>
<gene>
    <name evidence="13" type="ORF">EMPS_05521</name>
</gene>
<feature type="compositionally biased region" description="Basic and acidic residues" evidence="10">
    <location>
        <begin position="1"/>
        <end position="15"/>
    </location>
</feature>
<dbReference type="AlphaFoldDB" id="A0A9P3LWK4"/>
<dbReference type="SUPFAM" id="SSF46785">
    <property type="entry name" value="Winged helix' DNA-binding domain"/>
    <property type="match status" value="1"/>
</dbReference>
<dbReference type="CDD" id="cd07980">
    <property type="entry name" value="TFIIF_beta"/>
    <property type="match status" value="1"/>
</dbReference>
<feature type="compositionally biased region" description="Acidic residues" evidence="10">
    <location>
        <begin position="345"/>
        <end position="374"/>
    </location>
</feature>
<evidence type="ECO:0000256" key="5">
    <source>
        <dbReference type="ARBA" id="ARBA00023125"/>
    </source>
</evidence>
<name>A0A9P3LWK4_9FUNG</name>
<evidence type="ECO:0000256" key="1">
    <source>
        <dbReference type="ARBA" id="ARBA00004123"/>
    </source>
</evidence>
<evidence type="ECO:0000256" key="8">
    <source>
        <dbReference type="ARBA" id="ARBA00081473"/>
    </source>
</evidence>
<dbReference type="Proteomes" id="UP000827284">
    <property type="component" value="Unassembled WGS sequence"/>
</dbReference>
<feature type="region of interest" description="Disordered" evidence="10">
    <location>
        <begin position="339"/>
        <end position="374"/>
    </location>
</feature>
<reference evidence="13" key="1">
    <citation type="submission" date="2021-11" db="EMBL/GenBank/DDBJ databases">
        <authorList>
            <person name="Herlambang A."/>
            <person name="Guo Y."/>
            <person name="Takashima Y."/>
            <person name="Nishizawa T."/>
        </authorList>
    </citation>
    <scope>NUCLEOTIDE SEQUENCE</scope>
    <source>
        <strain evidence="13">E1425</strain>
    </source>
</reference>
<keyword evidence="5" id="KW-0238">DNA-binding</keyword>
<evidence type="ECO:0000313" key="14">
    <source>
        <dbReference type="Proteomes" id="UP000827284"/>
    </source>
</evidence>
<evidence type="ECO:0000256" key="9">
    <source>
        <dbReference type="ARBA" id="ARBA00081863"/>
    </source>
</evidence>
<dbReference type="GO" id="GO:0003677">
    <property type="term" value="F:DNA binding"/>
    <property type="evidence" value="ECO:0007669"/>
    <property type="project" value="UniProtKB-KW"/>
</dbReference>
<comment type="similarity">
    <text evidence="2">Belongs to the TFIIF beta subunit family.</text>
</comment>
<evidence type="ECO:0000256" key="4">
    <source>
        <dbReference type="ARBA" id="ARBA00023015"/>
    </source>
</evidence>
<protein>
    <recommendedName>
        <fullName evidence="3">Transcription initiation factor IIF subunit beta</fullName>
    </recommendedName>
    <alternativeName>
        <fullName evidence="9">TFIIF medium subunit</fullName>
    </alternativeName>
    <alternativeName>
        <fullName evidence="8">TFIIF-beta</fullName>
    </alternativeName>
</protein>
<dbReference type="Pfam" id="PF02270">
    <property type="entry name" value="TFIIF_beta"/>
    <property type="match status" value="1"/>
</dbReference>
<keyword evidence="7" id="KW-0539">Nucleus</keyword>
<dbReference type="GO" id="GO:0005674">
    <property type="term" value="C:transcription factor TFIIF complex"/>
    <property type="evidence" value="ECO:0007669"/>
    <property type="project" value="InterPro"/>
</dbReference>
<evidence type="ECO:0000313" key="13">
    <source>
        <dbReference type="EMBL" id="GJJ73163.1"/>
    </source>
</evidence>
<dbReference type="SUPFAM" id="SSF50916">
    <property type="entry name" value="Rap30/74 interaction domains"/>
    <property type="match status" value="1"/>
</dbReference>
<evidence type="ECO:0000256" key="10">
    <source>
        <dbReference type="SAM" id="MobiDB-lite"/>
    </source>
</evidence>
<dbReference type="InterPro" id="IPR003196">
    <property type="entry name" value="TFIIF_beta"/>
</dbReference>
<reference evidence="13" key="2">
    <citation type="journal article" date="2022" name="Microbiol. Resour. Announc.">
        <title>Whole-Genome Sequence of Entomortierella parvispora E1425, a Mucoromycotan Fungus Associated with Burkholderiaceae-Related Endosymbiotic Bacteria.</title>
        <authorList>
            <person name="Herlambang A."/>
            <person name="Guo Y."/>
            <person name="Takashima Y."/>
            <person name="Narisawa K."/>
            <person name="Ohta H."/>
            <person name="Nishizawa T."/>
        </authorList>
    </citation>
    <scope>NUCLEOTIDE SEQUENCE</scope>
    <source>
        <strain evidence="13">E1425</strain>
    </source>
</reference>
<keyword evidence="6" id="KW-0804">Transcription</keyword>
<evidence type="ECO:0000259" key="11">
    <source>
        <dbReference type="Pfam" id="PF02270"/>
    </source>
</evidence>
<keyword evidence="14" id="KW-1185">Reference proteome</keyword>
<dbReference type="InterPro" id="IPR036390">
    <property type="entry name" value="WH_DNA-bd_sf"/>
</dbReference>
<comment type="caution">
    <text evidence="13">The sequence shown here is derived from an EMBL/GenBank/DDBJ whole genome shotgun (WGS) entry which is preliminary data.</text>
</comment>
<evidence type="ECO:0000256" key="3">
    <source>
        <dbReference type="ARBA" id="ARBA00021453"/>
    </source>
</evidence>
<organism evidence="13 14">
    <name type="scientific">Entomortierella parvispora</name>
    <dbReference type="NCBI Taxonomy" id="205924"/>
    <lineage>
        <taxon>Eukaryota</taxon>
        <taxon>Fungi</taxon>
        <taxon>Fungi incertae sedis</taxon>
        <taxon>Mucoromycota</taxon>
        <taxon>Mortierellomycotina</taxon>
        <taxon>Mortierellomycetes</taxon>
        <taxon>Mortierellales</taxon>
        <taxon>Mortierellaceae</taxon>
        <taxon>Entomortierella</taxon>
    </lineage>
</organism>
<dbReference type="InterPro" id="IPR040450">
    <property type="entry name" value="TFIIF_beta_HTH"/>
</dbReference>
<comment type="subcellular location">
    <subcellularLocation>
        <location evidence="1">Nucleus</location>
    </subcellularLocation>
</comment>
<feature type="domain" description="TFIIF beta subunit HTH" evidence="11">
    <location>
        <begin position="232"/>
        <end position="295"/>
    </location>
</feature>
<keyword evidence="4" id="KW-0805">Transcription regulation</keyword>
<proteinExistence type="inferred from homology"/>
<dbReference type="EMBL" id="BQFW01000007">
    <property type="protein sequence ID" value="GJJ73163.1"/>
    <property type="molecule type" value="Genomic_DNA"/>
</dbReference>
<evidence type="ECO:0000256" key="2">
    <source>
        <dbReference type="ARBA" id="ARBA00009543"/>
    </source>
</evidence>
<dbReference type="OrthoDB" id="26094at2759"/>
<dbReference type="InterPro" id="IPR011039">
    <property type="entry name" value="TFIIF_interaction"/>
</dbReference>
<evidence type="ECO:0000256" key="6">
    <source>
        <dbReference type="ARBA" id="ARBA00023163"/>
    </source>
</evidence>
<accession>A0A9P3LWK4</accession>
<dbReference type="Gene3D" id="1.10.10.10">
    <property type="entry name" value="Winged helix-like DNA-binding domain superfamily/Winged helix DNA-binding domain"/>
    <property type="match status" value="1"/>
</dbReference>
<dbReference type="InterPro" id="IPR036388">
    <property type="entry name" value="WH-like_DNA-bd_sf"/>
</dbReference>
<dbReference type="GO" id="GO:0006367">
    <property type="term" value="P:transcription initiation at RNA polymerase II promoter"/>
    <property type="evidence" value="ECO:0007669"/>
    <property type="project" value="InterPro"/>
</dbReference>
<dbReference type="FunFam" id="1.10.10.10:FF:000035">
    <property type="entry name" value="General transcription factor IIF subunit 2"/>
    <property type="match status" value="1"/>
</dbReference>
<dbReference type="PANTHER" id="PTHR10445">
    <property type="entry name" value="GENERAL TRANSCRIPTION FACTOR IIF SUBUNIT 2"/>
    <property type="match status" value="1"/>
</dbReference>
<feature type="region of interest" description="Disordered" evidence="10">
    <location>
        <begin position="1"/>
        <end position="39"/>
    </location>
</feature>